<reference evidence="11 12" key="2">
    <citation type="submission" date="2018-07" db="EMBL/GenBank/DDBJ databases">
        <title>Pontibacter sp. 2b14 genomic sequence and assembly.</title>
        <authorList>
            <person name="Du Z.-J."/>
        </authorList>
    </citation>
    <scope>NUCLEOTIDE SEQUENCE [LARGE SCALE GENOMIC DNA]</scope>
    <source>
        <strain evidence="11 12">2b14</strain>
    </source>
</reference>
<evidence type="ECO:0000256" key="7">
    <source>
        <dbReference type="ARBA" id="ARBA00022884"/>
    </source>
</evidence>
<feature type="compositionally biased region" description="Basic and acidic residues" evidence="9">
    <location>
        <begin position="84"/>
        <end position="97"/>
    </location>
</feature>
<keyword evidence="6 8" id="KW-0269">Exonuclease</keyword>
<dbReference type="InterPro" id="IPR003029">
    <property type="entry name" value="S1_domain"/>
</dbReference>
<gene>
    <name evidence="8 11" type="primary">rnr</name>
    <name evidence="11" type="ORF">DP923_04170</name>
</gene>
<dbReference type="NCBIfam" id="TIGR00358">
    <property type="entry name" value="3_prime_RNase"/>
    <property type="match status" value="1"/>
</dbReference>
<evidence type="ECO:0000256" key="3">
    <source>
        <dbReference type="ARBA" id="ARBA00022490"/>
    </source>
</evidence>
<dbReference type="EC" id="3.1.13.1" evidence="8"/>
<sequence length="798" mass="90838">MRSKQDKGGRDNTGRPDKRKSRSEDGSSAARDGASARSKSSSERGAAGSARGKSSSSGRNSNSKGRSSSSRGFSDKGQPSGKDSYLRKQDNRRNGERRAAKSIVLESFSNSPDTPFTIQQVFRRMGVTDKKGREMVSEMLNLLVEDKKLLLSEGKYTLNLRVDIITGRVDLANNKYAYIVSEELEDDVRVYREHLKYAMDGDIVKVEVLPTRSGGRAEGIVVEVVERKRTELVGIMELSKNFGFVVPDSKKLYFDIFVGERGLNGAQARDKVLVKIVEWPTKPDKNPIGEVIRVFGPAGEHEAEIHSIMAEFGLPFEFPESVEEEAETISEEITKEEIAKRRDFRNVTTFTIDPADAKDFDDALSIQKLENGHWEIGVHIADVTHYVTPRTTLEKEAFHRATSVYLVDRTIPMLPERLSNGLCSLRPEEEKLTFSVVFELDDTGRLYDTWYGRTVIYSDRRFAYEEAQERIETGEGDFAEEINTLNEIAKKLKDKRFKNGAISFETTEVKFKLDENGKPLYIYVKERKDAHKLIEEFMLLANRKVAEYVYNLGKDKKRPTMVYRTHGAPDPDRLSTFSIFARKFGYKVDPEGNISNELNRLAEDTEGKPEQNVLQNLAIRTMAKAKYSTEPEGHFGLAFAHYSHFTSPIRRYPDMMAHRLLQFYLDGGKNEDKEEFEKRCQHSSDMEKRAADAERASIKYKQVEFMKDTIGNQYKGIVSGVTEWGIFVEIEENKCEGMVRLSSLNDDYYELDADNYRVIGRQNKRIISFGDEVMVEVTGANLAERTIDLELVETLKQH</sequence>
<evidence type="ECO:0000256" key="2">
    <source>
        <dbReference type="ARBA" id="ARBA00004496"/>
    </source>
</evidence>
<dbReference type="HAMAP" id="MF_01895">
    <property type="entry name" value="RNase_R"/>
    <property type="match status" value="1"/>
</dbReference>
<protein>
    <recommendedName>
        <fullName evidence="8">Ribonuclease R</fullName>
        <shortName evidence="8">RNase R</shortName>
        <ecNumber evidence="8">3.1.13.1</ecNumber>
    </recommendedName>
</protein>
<dbReference type="Gene3D" id="2.40.50.140">
    <property type="entry name" value="Nucleic acid-binding proteins"/>
    <property type="match status" value="3"/>
</dbReference>
<comment type="function">
    <text evidence="8">3'-5' exoribonuclease that releases 5'-nucleoside monophosphates and is involved in maturation of structured RNAs.</text>
</comment>
<accession>A0A364RIW9</accession>
<dbReference type="InterPro" id="IPR022966">
    <property type="entry name" value="RNase_II/R_CS"/>
</dbReference>
<feature type="compositionally biased region" description="Low complexity" evidence="9">
    <location>
        <begin position="26"/>
        <end position="72"/>
    </location>
</feature>
<dbReference type="Pfam" id="PF00575">
    <property type="entry name" value="S1"/>
    <property type="match status" value="1"/>
</dbReference>
<keyword evidence="5 8" id="KW-0378">Hydrolase</keyword>
<dbReference type="SMART" id="SM00316">
    <property type="entry name" value="S1"/>
    <property type="match status" value="1"/>
</dbReference>
<feature type="compositionally biased region" description="Basic and acidic residues" evidence="9">
    <location>
        <begin position="1"/>
        <end position="16"/>
    </location>
</feature>
<dbReference type="SUPFAM" id="SSF50249">
    <property type="entry name" value="Nucleic acid-binding proteins"/>
    <property type="match status" value="3"/>
</dbReference>
<dbReference type="EMBL" id="QMDV01000001">
    <property type="protein sequence ID" value="RAU84247.1"/>
    <property type="molecule type" value="Genomic_DNA"/>
</dbReference>
<dbReference type="InterPro" id="IPR040476">
    <property type="entry name" value="CSD2"/>
</dbReference>
<evidence type="ECO:0000256" key="5">
    <source>
        <dbReference type="ARBA" id="ARBA00022801"/>
    </source>
</evidence>
<evidence type="ECO:0000256" key="6">
    <source>
        <dbReference type="ARBA" id="ARBA00022839"/>
    </source>
</evidence>
<dbReference type="PANTHER" id="PTHR23355:SF9">
    <property type="entry name" value="DIS3-LIKE EXONUCLEASE 2"/>
    <property type="match status" value="1"/>
</dbReference>
<evidence type="ECO:0000256" key="9">
    <source>
        <dbReference type="SAM" id="MobiDB-lite"/>
    </source>
</evidence>
<comment type="similarity">
    <text evidence="8">Belongs to the RNR ribonuclease family. RNase R subfamily.</text>
</comment>
<dbReference type="GO" id="GO:0008859">
    <property type="term" value="F:exoribonuclease II activity"/>
    <property type="evidence" value="ECO:0007669"/>
    <property type="project" value="UniProtKB-UniRule"/>
</dbReference>
<dbReference type="GO" id="GO:0005829">
    <property type="term" value="C:cytosol"/>
    <property type="evidence" value="ECO:0007669"/>
    <property type="project" value="TreeGrafter"/>
</dbReference>
<evidence type="ECO:0000259" key="10">
    <source>
        <dbReference type="PROSITE" id="PS50126"/>
    </source>
</evidence>
<dbReference type="GO" id="GO:0003723">
    <property type="term" value="F:RNA binding"/>
    <property type="evidence" value="ECO:0007669"/>
    <property type="project" value="UniProtKB-UniRule"/>
</dbReference>
<dbReference type="Pfam" id="PF00773">
    <property type="entry name" value="RNB"/>
    <property type="match status" value="1"/>
</dbReference>
<dbReference type="Proteomes" id="UP000251692">
    <property type="component" value="Unassembled WGS sequence"/>
</dbReference>
<feature type="region of interest" description="Disordered" evidence="9">
    <location>
        <begin position="1"/>
        <end position="97"/>
    </location>
</feature>
<dbReference type="RefSeq" id="WP_112304528.1">
    <property type="nucleotide sequence ID" value="NZ_QMDV01000001.1"/>
</dbReference>
<keyword evidence="4 8" id="KW-0540">Nuclease</keyword>
<proteinExistence type="inferred from homology"/>
<dbReference type="SMART" id="SM00955">
    <property type="entry name" value="RNB"/>
    <property type="match status" value="1"/>
</dbReference>
<dbReference type="PANTHER" id="PTHR23355">
    <property type="entry name" value="RIBONUCLEASE"/>
    <property type="match status" value="1"/>
</dbReference>
<dbReference type="Pfam" id="PF08206">
    <property type="entry name" value="OB_RNB"/>
    <property type="match status" value="1"/>
</dbReference>
<dbReference type="GO" id="GO:0006402">
    <property type="term" value="P:mRNA catabolic process"/>
    <property type="evidence" value="ECO:0007669"/>
    <property type="project" value="TreeGrafter"/>
</dbReference>
<name>A0A364RIW9_9BACT</name>
<dbReference type="InterPro" id="IPR013223">
    <property type="entry name" value="RNase_B_OB_dom"/>
</dbReference>
<dbReference type="NCBIfam" id="TIGR02063">
    <property type="entry name" value="RNase_R"/>
    <property type="match status" value="1"/>
</dbReference>
<reference evidence="11 12" key="1">
    <citation type="submission" date="2018-06" db="EMBL/GenBank/DDBJ databases">
        <authorList>
            <person name="Liu Z.-W."/>
        </authorList>
    </citation>
    <scope>NUCLEOTIDE SEQUENCE [LARGE SCALE GENOMIC DNA]</scope>
    <source>
        <strain evidence="11 12">2b14</strain>
    </source>
</reference>
<dbReference type="InterPro" id="IPR012340">
    <property type="entry name" value="NA-bd_OB-fold"/>
</dbReference>
<evidence type="ECO:0000256" key="1">
    <source>
        <dbReference type="ARBA" id="ARBA00001849"/>
    </source>
</evidence>
<comment type="catalytic activity">
    <reaction evidence="1 8">
        <text>Exonucleolytic cleavage in the 3'- to 5'-direction to yield nucleoside 5'-phosphates.</text>
        <dbReference type="EC" id="3.1.13.1"/>
    </reaction>
</comment>
<dbReference type="Pfam" id="PF17876">
    <property type="entry name" value="CSD2"/>
    <property type="match status" value="1"/>
</dbReference>
<comment type="subcellular location">
    <subcellularLocation>
        <location evidence="2 8">Cytoplasm</location>
    </subcellularLocation>
</comment>
<dbReference type="CDD" id="cd04471">
    <property type="entry name" value="S1_RNase_R"/>
    <property type="match status" value="1"/>
</dbReference>
<dbReference type="AlphaFoldDB" id="A0A364RIW9"/>
<evidence type="ECO:0000313" key="12">
    <source>
        <dbReference type="Proteomes" id="UP000251692"/>
    </source>
</evidence>
<keyword evidence="7 8" id="KW-0694">RNA-binding</keyword>
<keyword evidence="3 8" id="KW-0963">Cytoplasm</keyword>
<evidence type="ECO:0000256" key="4">
    <source>
        <dbReference type="ARBA" id="ARBA00022722"/>
    </source>
</evidence>
<evidence type="ECO:0000313" key="11">
    <source>
        <dbReference type="EMBL" id="RAU84247.1"/>
    </source>
</evidence>
<dbReference type="PROSITE" id="PS50126">
    <property type="entry name" value="S1"/>
    <property type="match status" value="1"/>
</dbReference>
<keyword evidence="12" id="KW-1185">Reference proteome</keyword>
<dbReference type="InterPro" id="IPR001900">
    <property type="entry name" value="RNase_II/R"/>
</dbReference>
<dbReference type="OrthoDB" id="9764149at2"/>
<dbReference type="InterPro" id="IPR011805">
    <property type="entry name" value="RNase_R"/>
</dbReference>
<dbReference type="InterPro" id="IPR050180">
    <property type="entry name" value="RNR_Ribonuclease"/>
</dbReference>
<evidence type="ECO:0000256" key="8">
    <source>
        <dbReference type="HAMAP-Rule" id="MF_01895"/>
    </source>
</evidence>
<dbReference type="PROSITE" id="PS01175">
    <property type="entry name" value="RIBONUCLEASE_II"/>
    <property type="match status" value="1"/>
</dbReference>
<feature type="domain" description="S1 motif" evidence="10">
    <location>
        <begin position="711"/>
        <end position="792"/>
    </location>
</feature>
<organism evidence="11 12">
    <name type="scientific">Pontibacter arcticus</name>
    <dbReference type="NCBI Taxonomy" id="2080288"/>
    <lineage>
        <taxon>Bacteria</taxon>
        <taxon>Pseudomonadati</taxon>
        <taxon>Bacteroidota</taxon>
        <taxon>Cytophagia</taxon>
        <taxon>Cytophagales</taxon>
        <taxon>Hymenobacteraceae</taxon>
        <taxon>Pontibacter</taxon>
    </lineage>
</organism>
<comment type="caution">
    <text evidence="11">The sequence shown here is derived from an EMBL/GenBank/DDBJ whole genome shotgun (WGS) entry which is preliminary data.</text>
</comment>
<dbReference type="InterPro" id="IPR004476">
    <property type="entry name" value="RNase_II/RNase_R"/>
</dbReference>